<dbReference type="Proteomes" id="UP000232722">
    <property type="component" value="Unassembled WGS sequence"/>
</dbReference>
<evidence type="ECO:0000313" key="2">
    <source>
        <dbReference type="EMBL" id="PKB95225.1"/>
    </source>
</evidence>
<dbReference type="VEuPathDB" id="FungiDB:RhiirA1_394282"/>
<feature type="non-terminal residue" evidence="2">
    <location>
        <position position="1"/>
    </location>
</feature>
<feature type="compositionally biased region" description="Acidic residues" evidence="1">
    <location>
        <begin position="44"/>
        <end position="60"/>
    </location>
</feature>
<dbReference type="VEuPathDB" id="FungiDB:FUN_015386"/>
<feature type="region of interest" description="Disordered" evidence="1">
    <location>
        <begin position="81"/>
        <end position="104"/>
    </location>
</feature>
<gene>
    <name evidence="2" type="ORF">RhiirA5_437118</name>
</gene>
<feature type="region of interest" description="Disordered" evidence="1">
    <location>
        <begin position="1"/>
        <end position="62"/>
    </location>
</feature>
<dbReference type="EMBL" id="LLXJ01004995">
    <property type="protein sequence ID" value="PKB95225.1"/>
    <property type="molecule type" value="Genomic_DNA"/>
</dbReference>
<sequence>KIAQSQDRSIKSPKRLSPYDQTSYRTTKSRYNLRGNKPGKTTVDDSELPLATDEDTDAPDDAVMSDSAVFEEIIDELANTPTTKAKFSTPHNNDTYTSNSRKYIQEPRNEEDENMLNYIEDNIFDDNDIIGMTSTSQSHDTPTHPSSQLRTQFIDYHKFGTITFKEDLIKN</sequence>
<feature type="compositionally biased region" description="Polar residues" evidence="1">
    <location>
        <begin position="81"/>
        <end position="102"/>
    </location>
</feature>
<name>A0A2N0NKX6_9GLOM</name>
<comment type="caution">
    <text evidence="2">The sequence shown here is derived from an EMBL/GenBank/DDBJ whole genome shotgun (WGS) entry which is preliminary data.</text>
</comment>
<evidence type="ECO:0000256" key="1">
    <source>
        <dbReference type="SAM" id="MobiDB-lite"/>
    </source>
</evidence>
<accession>A0A2N0NKX6</accession>
<reference evidence="2 3" key="2">
    <citation type="submission" date="2017-09" db="EMBL/GenBank/DDBJ databases">
        <title>Extensive intraspecific genome diversity in a model arbuscular mycorrhizal fungus.</title>
        <authorList>
            <person name="Chen E.C."/>
            <person name="Morin E."/>
            <person name="Beaudet D."/>
            <person name="Noel J."/>
            <person name="Ndikumana S."/>
            <person name="Charron P."/>
            <person name="St-Onge C."/>
            <person name="Giorgi J."/>
            <person name="Grigoriev I.V."/>
            <person name="Roux C."/>
            <person name="Martin F.M."/>
            <person name="Corradi N."/>
        </authorList>
    </citation>
    <scope>NUCLEOTIDE SEQUENCE [LARGE SCALE GENOMIC DNA]</scope>
    <source>
        <strain evidence="2 3">A5</strain>
    </source>
</reference>
<proteinExistence type="predicted"/>
<reference evidence="2 3" key="1">
    <citation type="submission" date="2016-04" db="EMBL/GenBank/DDBJ databases">
        <title>Genome analyses suggest a sexual origin of heterokaryosis in a supposedly ancient asexual fungus.</title>
        <authorList>
            <person name="Ropars J."/>
            <person name="Sedzielewska K."/>
            <person name="Noel J."/>
            <person name="Charron P."/>
            <person name="Farinelli L."/>
            <person name="Marton T."/>
            <person name="Kruger M."/>
            <person name="Pelin A."/>
            <person name="Brachmann A."/>
            <person name="Corradi N."/>
        </authorList>
    </citation>
    <scope>NUCLEOTIDE SEQUENCE [LARGE SCALE GENOMIC DNA]</scope>
    <source>
        <strain evidence="2 3">A5</strain>
    </source>
</reference>
<protein>
    <submittedName>
        <fullName evidence="2">Uncharacterized protein</fullName>
    </submittedName>
</protein>
<feature type="compositionally biased region" description="Polar residues" evidence="1">
    <location>
        <begin position="19"/>
        <end position="30"/>
    </location>
</feature>
<organism evidence="2 3">
    <name type="scientific">Rhizophagus irregularis</name>
    <dbReference type="NCBI Taxonomy" id="588596"/>
    <lineage>
        <taxon>Eukaryota</taxon>
        <taxon>Fungi</taxon>
        <taxon>Fungi incertae sedis</taxon>
        <taxon>Mucoromycota</taxon>
        <taxon>Glomeromycotina</taxon>
        <taxon>Glomeromycetes</taxon>
        <taxon>Glomerales</taxon>
        <taxon>Glomeraceae</taxon>
        <taxon>Rhizophagus</taxon>
    </lineage>
</organism>
<evidence type="ECO:0000313" key="3">
    <source>
        <dbReference type="Proteomes" id="UP000232722"/>
    </source>
</evidence>
<dbReference type="AlphaFoldDB" id="A0A2N0NKX6"/>